<dbReference type="GO" id="GO:0003723">
    <property type="term" value="F:RNA binding"/>
    <property type="evidence" value="ECO:0007669"/>
    <property type="project" value="InterPro"/>
</dbReference>
<name>A0A5E4FW91_PRUDU</name>
<evidence type="ECO:0000256" key="2">
    <source>
        <dbReference type="PROSITE-ProRule" id="PRU00708"/>
    </source>
</evidence>
<dbReference type="Gene3D" id="1.25.40.10">
    <property type="entry name" value="Tetratricopeptide repeat domain"/>
    <property type="match status" value="3"/>
</dbReference>
<dbReference type="PANTHER" id="PTHR47926:SF432">
    <property type="entry name" value="(WILD MALAYSIAN BANANA) HYPOTHETICAL PROTEIN"/>
    <property type="match status" value="1"/>
</dbReference>
<gene>
    <name evidence="3" type="ORF">ALMOND_2B004478</name>
</gene>
<evidence type="ECO:0000313" key="4">
    <source>
        <dbReference type="Proteomes" id="UP000327085"/>
    </source>
</evidence>
<organism evidence="3 4">
    <name type="scientific">Prunus dulcis</name>
    <name type="common">Almond</name>
    <name type="synonym">Amygdalus dulcis</name>
    <dbReference type="NCBI Taxonomy" id="3755"/>
    <lineage>
        <taxon>Eukaryota</taxon>
        <taxon>Viridiplantae</taxon>
        <taxon>Streptophyta</taxon>
        <taxon>Embryophyta</taxon>
        <taxon>Tracheophyta</taxon>
        <taxon>Spermatophyta</taxon>
        <taxon>Magnoliopsida</taxon>
        <taxon>eudicotyledons</taxon>
        <taxon>Gunneridae</taxon>
        <taxon>Pentapetalae</taxon>
        <taxon>rosids</taxon>
        <taxon>fabids</taxon>
        <taxon>Rosales</taxon>
        <taxon>Rosaceae</taxon>
        <taxon>Amygdaloideae</taxon>
        <taxon>Amygdaleae</taxon>
        <taxon>Prunus</taxon>
    </lineage>
</organism>
<dbReference type="EMBL" id="CABIKO010000228">
    <property type="protein sequence ID" value="VVA31811.1"/>
    <property type="molecule type" value="Genomic_DNA"/>
</dbReference>
<protein>
    <submittedName>
        <fullName evidence="3">PREDICTED: pentatricopeptide</fullName>
    </submittedName>
</protein>
<dbReference type="InterPro" id="IPR046960">
    <property type="entry name" value="PPR_At4g14850-like_plant"/>
</dbReference>
<feature type="repeat" description="PPR" evidence="2">
    <location>
        <begin position="194"/>
        <end position="224"/>
    </location>
</feature>
<sequence>MNEIMRSGGELPFHPISAEVVSLLRLRLRQCSNLKHIEQAHGFMVAGGLHQDNRTLPRLIQACSSLGFSDYAYSVFTRTHGQPSIYLYNTIIKAKALSPSPSHAISLYNRIQLAALRPDTYSFPFVLKAVVRLVPPQVQRLVGAQIHCHIIGIGFDMDASVLTALIHMYSSCGCVSDARTLFDGAAAFAFAFRDVALWNAMIAGYAKSGDVDNARHLFELMPPRIRNVISWTALIAGYAQVNRPHEAITVFRRMQLENVQPDEISMLAALSACAHLGALHLGEWIHNYIEKHEFRKLVSLNNALIDMYAKSGNITKALQVFENTKCKTVVTWTTMIAGLALHGLGREALEMFAQMEMVKIKPNDITFIAILSACSHGRLVEIGHWYFSIMVSKYRIKPKIVHYGCMIDLLARAGYLQEAHELVRQMPFEANAAIWGSLLAASNIHGDAELGQHALQHLIMLEPHNSGNYALLSNVYGSLGRWNESGMLRKVMRDTGVKKTPGRSSIEVNNRVHEFIAGDKSHFECTRIYEVLYKIFRHLKLAGHLQQDFGELLEFSE</sequence>
<dbReference type="AlphaFoldDB" id="A0A5E4FW91"/>
<dbReference type="InterPro" id="IPR002885">
    <property type="entry name" value="PPR_rpt"/>
</dbReference>
<dbReference type="OMA" id="FTSMRSD"/>
<keyword evidence="1" id="KW-0677">Repeat</keyword>
<dbReference type="FunFam" id="1.25.40.10:FF:000242">
    <property type="entry name" value="Pentatricopeptide repeat-containing protein"/>
    <property type="match status" value="1"/>
</dbReference>
<proteinExistence type="predicted"/>
<evidence type="ECO:0000313" key="3">
    <source>
        <dbReference type="EMBL" id="VVA31811.1"/>
    </source>
</evidence>
<dbReference type="Pfam" id="PF01535">
    <property type="entry name" value="PPR"/>
    <property type="match status" value="4"/>
</dbReference>
<dbReference type="InterPro" id="IPR011990">
    <property type="entry name" value="TPR-like_helical_dom_sf"/>
</dbReference>
<feature type="repeat" description="PPR" evidence="2">
    <location>
        <begin position="227"/>
        <end position="261"/>
    </location>
</feature>
<dbReference type="InterPro" id="IPR046848">
    <property type="entry name" value="E_motif"/>
</dbReference>
<dbReference type="FunCoup" id="A0A5E4FW91">
    <property type="interactions" value="4"/>
</dbReference>
<feature type="repeat" description="PPR" evidence="2">
    <location>
        <begin position="328"/>
        <end position="362"/>
    </location>
</feature>
<dbReference type="Proteomes" id="UP000327085">
    <property type="component" value="Chromosome 6"/>
</dbReference>
<dbReference type="Gramene" id="VVA31811">
    <property type="protein sequence ID" value="VVA31811"/>
    <property type="gene ID" value="Prudul26B004478"/>
</dbReference>
<dbReference type="GO" id="GO:0009451">
    <property type="term" value="P:RNA modification"/>
    <property type="evidence" value="ECO:0007669"/>
    <property type="project" value="InterPro"/>
</dbReference>
<evidence type="ECO:0000256" key="1">
    <source>
        <dbReference type="ARBA" id="ARBA00022737"/>
    </source>
</evidence>
<dbReference type="PROSITE" id="PS51375">
    <property type="entry name" value="PPR"/>
    <property type="match status" value="3"/>
</dbReference>
<dbReference type="NCBIfam" id="TIGR00756">
    <property type="entry name" value="PPR"/>
    <property type="match status" value="3"/>
</dbReference>
<accession>A0A5E4FW91</accession>
<reference evidence="4" key="1">
    <citation type="journal article" date="2020" name="Plant J.">
        <title>Transposons played a major role in the diversification between the closely related almond and peach genomes: results from the almond genome sequence.</title>
        <authorList>
            <person name="Alioto T."/>
            <person name="Alexiou K.G."/>
            <person name="Bardil A."/>
            <person name="Barteri F."/>
            <person name="Castanera R."/>
            <person name="Cruz F."/>
            <person name="Dhingra A."/>
            <person name="Duval H."/>
            <person name="Fernandez I Marti A."/>
            <person name="Frias L."/>
            <person name="Galan B."/>
            <person name="Garcia J.L."/>
            <person name="Howad W."/>
            <person name="Gomez-Garrido J."/>
            <person name="Gut M."/>
            <person name="Julca I."/>
            <person name="Morata J."/>
            <person name="Puigdomenech P."/>
            <person name="Ribeca P."/>
            <person name="Rubio Cabetas M.J."/>
            <person name="Vlasova A."/>
            <person name="Wirthensohn M."/>
            <person name="Garcia-Mas J."/>
            <person name="Gabaldon T."/>
            <person name="Casacuberta J.M."/>
            <person name="Arus P."/>
        </authorList>
    </citation>
    <scope>NUCLEOTIDE SEQUENCE [LARGE SCALE GENOMIC DNA]</scope>
    <source>
        <strain evidence="4">cv. Texas</strain>
    </source>
</reference>
<dbReference type="PANTHER" id="PTHR47926">
    <property type="entry name" value="PENTATRICOPEPTIDE REPEAT-CONTAINING PROTEIN"/>
    <property type="match status" value="1"/>
</dbReference>
<dbReference type="Pfam" id="PF13041">
    <property type="entry name" value="PPR_2"/>
    <property type="match status" value="2"/>
</dbReference>
<dbReference type="Pfam" id="PF20431">
    <property type="entry name" value="E_motif"/>
    <property type="match status" value="1"/>
</dbReference>
<dbReference type="InParanoid" id="A0A5E4FW91"/>
<dbReference type="FunFam" id="1.25.40.10:FF:000348">
    <property type="entry name" value="Pentatricopeptide repeat-containing protein chloroplastic"/>
    <property type="match status" value="1"/>
</dbReference>